<dbReference type="Pfam" id="PF00392">
    <property type="entry name" value="GntR"/>
    <property type="match status" value="1"/>
</dbReference>
<accession>A0A1G7CHE8</accession>
<dbReference type="Gene3D" id="1.20.120.530">
    <property type="entry name" value="GntR ligand-binding domain-like"/>
    <property type="match status" value="1"/>
</dbReference>
<dbReference type="InterPro" id="IPR000524">
    <property type="entry name" value="Tscrpt_reg_HTH_GntR"/>
</dbReference>
<dbReference type="Gene3D" id="1.10.10.10">
    <property type="entry name" value="Winged helix-like DNA-binding domain superfamily/Winged helix DNA-binding domain"/>
    <property type="match status" value="1"/>
</dbReference>
<keyword evidence="10" id="KW-1185">Reference proteome</keyword>
<dbReference type="InterPro" id="IPR036388">
    <property type="entry name" value="WH-like_DNA-bd_sf"/>
</dbReference>
<dbReference type="InterPro" id="IPR008920">
    <property type="entry name" value="TF_FadR/GntR_C"/>
</dbReference>
<evidence type="ECO:0000256" key="6">
    <source>
        <dbReference type="ARBA" id="ARBA00039592"/>
    </source>
</evidence>
<dbReference type="CDD" id="cd07377">
    <property type="entry name" value="WHTH_GntR"/>
    <property type="match status" value="1"/>
</dbReference>
<evidence type="ECO:0000313" key="9">
    <source>
        <dbReference type="EMBL" id="SDE38729.1"/>
    </source>
</evidence>
<evidence type="ECO:0000313" key="10">
    <source>
        <dbReference type="Proteomes" id="UP000198908"/>
    </source>
</evidence>
<evidence type="ECO:0000256" key="5">
    <source>
        <dbReference type="ARBA" id="ARBA00037357"/>
    </source>
</evidence>
<feature type="compositionally biased region" description="Basic residues" evidence="7">
    <location>
        <begin position="285"/>
        <end position="295"/>
    </location>
</feature>
<dbReference type="SUPFAM" id="SSF48008">
    <property type="entry name" value="GntR ligand-binding domain-like"/>
    <property type="match status" value="1"/>
</dbReference>
<keyword evidence="2" id="KW-0805">Transcription regulation</keyword>
<comment type="function">
    <text evidence="5">Transcriptional repressor for the pyruvate dehydrogenase complex genes aceEF and lpd.</text>
</comment>
<dbReference type="AlphaFoldDB" id="A0A1G7CHE8"/>
<dbReference type="InterPro" id="IPR036390">
    <property type="entry name" value="WH_DNA-bd_sf"/>
</dbReference>
<protein>
    <recommendedName>
        <fullName evidence="6">Pyruvate dehydrogenase complex repressor</fullName>
    </recommendedName>
</protein>
<evidence type="ECO:0000256" key="1">
    <source>
        <dbReference type="ARBA" id="ARBA00022491"/>
    </source>
</evidence>
<feature type="domain" description="HTH gntR-type" evidence="8">
    <location>
        <begin position="10"/>
        <end position="78"/>
    </location>
</feature>
<evidence type="ECO:0000259" key="8">
    <source>
        <dbReference type="PROSITE" id="PS50949"/>
    </source>
</evidence>
<dbReference type="PANTHER" id="PTHR43537:SF34">
    <property type="entry name" value="PYRUVATE DEHYDROGENASE COMPLEX REPRESSOR"/>
    <property type="match status" value="1"/>
</dbReference>
<dbReference type="PRINTS" id="PR00035">
    <property type="entry name" value="HTHGNTR"/>
</dbReference>
<dbReference type="SUPFAM" id="SSF46785">
    <property type="entry name" value="Winged helix' DNA-binding domain"/>
    <property type="match status" value="1"/>
</dbReference>
<dbReference type="GO" id="GO:0003700">
    <property type="term" value="F:DNA-binding transcription factor activity"/>
    <property type="evidence" value="ECO:0007669"/>
    <property type="project" value="InterPro"/>
</dbReference>
<keyword evidence="1" id="KW-0678">Repressor</keyword>
<dbReference type="Proteomes" id="UP000198908">
    <property type="component" value="Unassembled WGS sequence"/>
</dbReference>
<keyword evidence="9" id="KW-0670">Pyruvate</keyword>
<dbReference type="PANTHER" id="PTHR43537">
    <property type="entry name" value="TRANSCRIPTIONAL REGULATOR, GNTR FAMILY"/>
    <property type="match status" value="1"/>
</dbReference>
<dbReference type="PROSITE" id="PS50949">
    <property type="entry name" value="HTH_GNTR"/>
    <property type="match status" value="1"/>
</dbReference>
<feature type="compositionally biased region" description="Low complexity" evidence="7">
    <location>
        <begin position="301"/>
        <end position="329"/>
    </location>
</feature>
<evidence type="ECO:0000256" key="3">
    <source>
        <dbReference type="ARBA" id="ARBA00023125"/>
    </source>
</evidence>
<dbReference type="STRING" id="416944.SAMN05421548_14519"/>
<dbReference type="InterPro" id="IPR011711">
    <property type="entry name" value="GntR_C"/>
</dbReference>
<proteinExistence type="predicted"/>
<dbReference type="SMART" id="SM00345">
    <property type="entry name" value="HTH_GNTR"/>
    <property type="match status" value="1"/>
</dbReference>
<name>A0A1G7CHE8_9BURK</name>
<dbReference type="Pfam" id="PF07729">
    <property type="entry name" value="FCD"/>
    <property type="match status" value="1"/>
</dbReference>
<keyword evidence="4" id="KW-0804">Transcription</keyword>
<evidence type="ECO:0000256" key="7">
    <source>
        <dbReference type="SAM" id="MobiDB-lite"/>
    </source>
</evidence>
<organism evidence="9 10">
    <name type="scientific">Paraburkholderia lycopersici</name>
    <dbReference type="NCBI Taxonomy" id="416944"/>
    <lineage>
        <taxon>Bacteria</taxon>
        <taxon>Pseudomonadati</taxon>
        <taxon>Pseudomonadota</taxon>
        <taxon>Betaproteobacteria</taxon>
        <taxon>Burkholderiales</taxon>
        <taxon>Burkholderiaceae</taxon>
        <taxon>Paraburkholderia</taxon>
    </lineage>
</organism>
<dbReference type="SMART" id="SM00895">
    <property type="entry name" value="FCD"/>
    <property type="match status" value="1"/>
</dbReference>
<evidence type="ECO:0000256" key="4">
    <source>
        <dbReference type="ARBA" id="ARBA00023163"/>
    </source>
</evidence>
<keyword evidence="3" id="KW-0238">DNA-binding</keyword>
<dbReference type="EMBL" id="FMYQ01000045">
    <property type="protein sequence ID" value="SDE38729.1"/>
    <property type="molecule type" value="Genomic_DNA"/>
</dbReference>
<evidence type="ECO:0000256" key="2">
    <source>
        <dbReference type="ARBA" id="ARBA00023015"/>
    </source>
</evidence>
<reference evidence="10" key="1">
    <citation type="submission" date="2016-09" db="EMBL/GenBank/DDBJ databases">
        <authorList>
            <person name="Varghese N."/>
            <person name="Submissions S."/>
        </authorList>
    </citation>
    <scope>NUCLEOTIDE SEQUENCE [LARGE SCALE GENOMIC DNA]</scope>
    <source>
        <strain evidence="10">TNe-862</strain>
    </source>
</reference>
<feature type="region of interest" description="Disordered" evidence="7">
    <location>
        <begin position="238"/>
        <end position="345"/>
    </location>
</feature>
<gene>
    <name evidence="9" type="ORF">SAMN05421548_14519</name>
</gene>
<dbReference type="GO" id="GO:0003677">
    <property type="term" value="F:DNA binding"/>
    <property type="evidence" value="ECO:0007669"/>
    <property type="project" value="UniProtKB-KW"/>
</dbReference>
<sequence>MTMRDRASARGRVETVMRRMETSLLDGTWRAGAKLPSERGLALEYDVARNTVREAIQRLAARGLVQSRRGAGVFVTDQLRTGFASPWGQLVADHPALREDILEFRRVLEGATAYFAALRASDEDLARIRALLQELERTRKLDDKAAEAEADARLHEVIAQASHNAMFLHLHTSVLGVLREHITINGTGLRVQNEDAPDRLLEQHRTLCGAIVARRPEEARTAMQTHIDFVRTRVGEEIGWPESGPTSDRARDAGVWAAATQTGKGAERALAAEAGKRAENGQSGKRPKGGRKVSAAKRAPEGVAPAARTAAEAASRAVRGNAANVARSALGGEDGMHNSNSGRET</sequence>